<proteinExistence type="predicted"/>
<keyword evidence="2" id="KW-1185">Reference proteome</keyword>
<dbReference type="EMBL" id="JAHUTJ010003145">
    <property type="protein sequence ID" value="MED6265510.1"/>
    <property type="molecule type" value="Genomic_DNA"/>
</dbReference>
<gene>
    <name evidence="1" type="ORF">CHARACLAT_026271</name>
</gene>
<accession>A0ABU7CUT8</accession>
<comment type="caution">
    <text evidence="1">The sequence shown here is derived from an EMBL/GenBank/DDBJ whole genome shotgun (WGS) entry which is preliminary data.</text>
</comment>
<evidence type="ECO:0000313" key="2">
    <source>
        <dbReference type="Proteomes" id="UP001352852"/>
    </source>
</evidence>
<reference evidence="1 2" key="1">
    <citation type="submission" date="2021-06" db="EMBL/GenBank/DDBJ databases">
        <authorList>
            <person name="Palmer J.M."/>
        </authorList>
    </citation>
    <scope>NUCLEOTIDE SEQUENCE [LARGE SCALE GENOMIC DNA]</scope>
    <source>
        <strain evidence="1 2">CL_MEX2019</strain>
        <tissue evidence="1">Muscle</tissue>
    </source>
</reference>
<name>A0ABU7CUT8_9TELE</name>
<protein>
    <submittedName>
        <fullName evidence="1">Uncharacterized protein</fullName>
    </submittedName>
</protein>
<organism evidence="1 2">
    <name type="scientific">Characodon lateralis</name>
    <dbReference type="NCBI Taxonomy" id="208331"/>
    <lineage>
        <taxon>Eukaryota</taxon>
        <taxon>Metazoa</taxon>
        <taxon>Chordata</taxon>
        <taxon>Craniata</taxon>
        <taxon>Vertebrata</taxon>
        <taxon>Euteleostomi</taxon>
        <taxon>Actinopterygii</taxon>
        <taxon>Neopterygii</taxon>
        <taxon>Teleostei</taxon>
        <taxon>Neoteleostei</taxon>
        <taxon>Acanthomorphata</taxon>
        <taxon>Ovalentaria</taxon>
        <taxon>Atherinomorphae</taxon>
        <taxon>Cyprinodontiformes</taxon>
        <taxon>Goodeidae</taxon>
        <taxon>Characodon</taxon>
    </lineage>
</organism>
<dbReference type="Proteomes" id="UP001352852">
    <property type="component" value="Unassembled WGS sequence"/>
</dbReference>
<sequence>MVPKLDAMLPKWNNVDYSFQVMGQSLIQAESKINVMFTNDGRIEGPRLESWRYCFDLSRSRKLHGQLLSNPHLCQKMDADRKGKILDTSS</sequence>
<evidence type="ECO:0000313" key="1">
    <source>
        <dbReference type="EMBL" id="MED6265510.1"/>
    </source>
</evidence>